<dbReference type="AlphaFoldDB" id="A0AAV3ZY51"/>
<evidence type="ECO:0000313" key="2">
    <source>
        <dbReference type="EMBL" id="GFN99318.1"/>
    </source>
</evidence>
<proteinExistence type="predicted"/>
<feature type="compositionally biased region" description="Basic and acidic residues" evidence="1">
    <location>
        <begin position="64"/>
        <end position="77"/>
    </location>
</feature>
<accession>A0AAV3ZY51</accession>
<reference evidence="2 3" key="1">
    <citation type="journal article" date="2021" name="Elife">
        <title>Chloroplast acquisition without the gene transfer in kleptoplastic sea slugs, Plakobranchus ocellatus.</title>
        <authorList>
            <person name="Maeda T."/>
            <person name="Takahashi S."/>
            <person name="Yoshida T."/>
            <person name="Shimamura S."/>
            <person name="Takaki Y."/>
            <person name="Nagai Y."/>
            <person name="Toyoda A."/>
            <person name="Suzuki Y."/>
            <person name="Arimoto A."/>
            <person name="Ishii H."/>
            <person name="Satoh N."/>
            <person name="Nishiyama T."/>
            <person name="Hasebe M."/>
            <person name="Maruyama T."/>
            <person name="Minagawa J."/>
            <person name="Obokata J."/>
            <person name="Shigenobu S."/>
        </authorList>
    </citation>
    <scope>NUCLEOTIDE SEQUENCE [LARGE SCALE GENOMIC DNA]</scope>
</reference>
<dbReference type="EMBL" id="BLXT01002992">
    <property type="protein sequence ID" value="GFN99318.1"/>
    <property type="molecule type" value="Genomic_DNA"/>
</dbReference>
<comment type="caution">
    <text evidence="2">The sequence shown here is derived from an EMBL/GenBank/DDBJ whole genome shotgun (WGS) entry which is preliminary data.</text>
</comment>
<sequence>MKAREREEEDEFEERRREKAERREGEEDECEEEKSRVEGRDKEKCRERKRREAGRRYRGRGFGGKKEGKIGEKERMKTSAKGGQSGGRQTDSKAVLAAARQTPECIWRPLQRLQSVSGGRHVHSRVFLG</sequence>
<feature type="compositionally biased region" description="Basic residues" evidence="1">
    <location>
        <begin position="47"/>
        <end position="59"/>
    </location>
</feature>
<gene>
    <name evidence="2" type="ORF">PoB_002582400</name>
</gene>
<evidence type="ECO:0000256" key="1">
    <source>
        <dbReference type="SAM" id="MobiDB-lite"/>
    </source>
</evidence>
<protein>
    <submittedName>
        <fullName evidence="2">Uncharacterized protein</fullName>
    </submittedName>
</protein>
<feature type="compositionally biased region" description="Basic and acidic residues" evidence="1">
    <location>
        <begin position="13"/>
        <end position="25"/>
    </location>
</feature>
<keyword evidence="3" id="KW-1185">Reference proteome</keyword>
<feature type="region of interest" description="Disordered" evidence="1">
    <location>
        <begin position="1"/>
        <end position="96"/>
    </location>
</feature>
<feature type="compositionally biased region" description="Basic and acidic residues" evidence="1">
    <location>
        <begin position="33"/>
        <end position="46"/>
    </location>
</feature>
<name>A0AAV3ZY51_9GAST</name>
<evidence type="ECO:0000313" key="3">
    <source>
        <dbReference type="Proteomes" id="UP000735302"/>
    </source>
</evidence>
<organism evidence="2 3">
    <name type="scientific">Plakobranchus ocellatus</name>
    <dbReference type="NCBI Taxonomy" id="259542"/>
    <lineage>
        <taxon>Eukaryota</taxon>
        <taxon>Metazoa</taxon>
        <taxon>Spiralia</taxon>
        <taxon>Lophotrochozoa</taxon>
        <taxon>Mollusca</taxon>
        <taxon>Gastropoda</taxon>
        <taxon>Heterobranchia</taxon>
        <taxon>Euthyneura</taxon>
        <taxon>Panpulmonata</taxon>
        <taxon>Sacoglossa</taxon>
        <taxon>Placobranchoidea</taxon>
        <taxon>Plakobranchidae</taxon>
        <taxon>Plakobranchus</taxon>
    </lineage>
</organism>
<dbReference type="Proteomes" id="UP000735302">
    <property type="component" value="Unassembled WGS sequence"/>
</dbReference>